<protein>
    <submittedName>
        <fullName evidence="2">Uncharacterized protein</fullName>
    </submittedName>
</protein>
<gene>
    <name evidence="1" type="ORF">BECKMB1821I_GA0114274_11982</name>
    <name evidence="2" type="ORF">BECKMB1821I_GA0114274_11984</name>
</gene>
<name>A0A450Y3H7_9GAMM</name>
<proteinExistence type="predicted"/>
<accession>A0A450Y3H7</accession>
<sequence length="54" mass="6210">MIVSAHDRHANERILTMRGIGYYFCGDYFGLHCSRVSKIIQAGELAKLPERRKT</sequence>
<organism evidence="2">
    <name type="scientific">Candidatus Kentrum sp. MB</name>
    <dbReference type="NCBI Taxonomy" id="2138164"/>
    <lineage>
        <taxon>Bacteria</taxon>
        <taxon>Pseudomonadati</taxon>
        <taxon>Pseudomonadota</taxon>
        <taxon>Gammaproteobacteria</taxon>
        <taxon>Candidatus Kentrum</taxon>
    </lineage>
</organism>
<dbReference type="EMBL" id="CAADFQ010000198">
    <property type="protein sequence ID" value="VFK36097.1"/>
    <property type="molecule type" value="Genomic_DNA"/>
</dbReference>
<reference evidence="2" key="1">
    <citation type="submission" date="2019-02" db="EMBL/GenBank/DDBJ databases">
        <authorList>
            <person name="Gruber-Vodicka R. H."/>
            <person name="Seah K. B. B."/>
        </authorList>
    </citation>
    <scope>NUCLEOTIDE SEQUENCE</scope>
    <source>
        <strain evidence="2">BECK_BZ199</strain>
    </source>
</reference>
<evidence type="ECO:0000313" key="1">
    <source>
        <dbReference type="EMBL" id="VFK36095.1"/>
    </source>
</evidence>
<dbReference type="EMBL" id="CAADFQ010000198">
    <property type="protein sequence ID" value="VFK36095.1"/>
    <property type="molecule type" value="Genomic_DNA"/>
</dbReference>
<evidence type="ECO:0000313" key="2">
    <source>
        <dbReference type="EMBL" id="VFK36097.1"/>
    </source>
</evidence>
<dbReference type="AlphaFoldDB" id="A0A450Y3H7"/>